<organism evidence="1 2">
    <name type="scientific">Pseudolactococcus raffinolactis</name>
    <dbReference type="NCBI Taxonomy" id="1366"/>
    <lineage>
        <taxon>Bacteria</taxon>
        <taxon>Bacillati</taxon>
        <taxon>Bacillota</taxon>
        <taxon>Bacilli</taxon>
        <taxon>Lactobacillales</taxon>
        <taxon>Streptococcaceae</taxon>
        <taxon>Pseudolactococcus</taxon>
    </lineage>
</organism>
<sequence length="137" mass="16028">MKFVIDIEPKPQARHRSTIKNGRISTYEDKEMKFWKKNLAYLINAQKPECWANCALKMVITFFIRPPQYISKVKKNQEALEAESMLVMVKPDLDNYEKALMDAINGICYYDDGQVAKKSARKIYSNNPRIEFEISKI</sequence>
<dbReference type="Gene3D" id="3.30.1330.70">
    <property type="entry name" value="Holliday junction resolvase RusA"/>
    <property type="match status" value="1"/>
</dbReference>
<proteinExistence type="predicted"/>
<accession>A0AAE6YN08</accession>
<dbReference type="InterPro" id="IPR008822">
    <property type="entry name" value="Endonuclease_RusA-like"/>
</dbReference>
<evidence type="ECO:0000313" key="1">
    <source>
        <dbReference type="EMBL" id="QIW58321.1"/>
    </source>
</evidence>
<dbReference type="GO" id="GO:0006281">
    <property type="term" value="P:DNA repair"/>
    <property type="evidence" value="ECO:0007669"/>
    <property type="project" value="InterPro"/>
</dbReference>
<dbReference type="RefSeq" id="WP_167841267.1">
    <property type="nucleotide sequence ID" value="NZ_CP047628.1"/>
</dbReference>
<dbReference type="EMBL" id="CP047628">
    <property type="protein sequence ID" value="QIW58321.1"/>
    <property type="molecule type" value="Genomic_DNA"/>
</dbReference>
<dbReference type="InterPro" id="IPR036614">
    <property type="entry name" value="RusA-like_sf"/>
</dbReference>
<evidence type="ECO:0000313" key="2">
    <source>
        <dbReference type="Proteomes" id="UP000501558"/>
    </source>
</evidence>
<dbReference type="AlphaFoldDB" id="A0AAE6YN08"/>
<reference evidence="1 2" key="1">
    <citation type="submission" date="2019-12" db="EMBL/GenBank/DDBJ databases">
        <title>Whole genome sequences of Lactococcus raffinolactis strains isolated from sewage.</title>
        <authorList>
            <person name="Ybazeta G."/>
            <person name="Ross M."/>
            <person name="Brabant-Kirwan D."/>
            <person name="Saleh M."/>
            <person name="Dillon J.A."/>
            <person name="Splinter K."/>
            <person name="Nokhbeh R."/>
        </authorList>
    </citation>
    <scope>NUCLEOTIDE SEQUENCE [LARGE SCALE GENOMIC DNA]</scope>
    <source>
        <strain evidence="1 2">Lr_19_14</strain>
    </source>
</reference>
<dbReference type="Proteomes" id="UP000501558">
    <property type="component" value="Chromosome"/>
</dbReference>
<keyword evidence="2" id="KW-1185">Reference proteome</keyword>
<dbReference type="GO" id="GO:0006310">
    <property type="term" value="P:DNA recombination"/>
    <property type="evidence" value="ECO:0007669"/>
    <property type="project" value="InterPro"/>
</dbReference>
<dbReference type="Pfam" id="PF05866">
    <property type="entry name" value="RusA"/>
    <property type="match status" value="1"/>
</dbReference>
<dbReference type="SUPFAM" id="SSF103084">
    <property type="entry name" value="Holliday junction resolvase RusA"/>
    <property type="match status" value="1"/>
</dbReference>
<name>A0AAE6YN08_9LACT</name>
<protein>
    <submittedName>
        <fullName evidence="1">RusA family crossover junction endodeoxyribonuclease</fullName>
    </submittedName>
</protein>
<dbReference type="GO" id="GO:0000287">
    <property type="term" value="F:magnesium ion binding"/>
    <property type="evidence" value="ECO:0007669"/>
    <property type="project" value="InterPro"/>
</dbReference>
<gene>
    <name evidence="1" type="ORF">GU334_05130</name>
</gene>